<evidence type="ECO:0000313" key="2">
    <source>
        <dbReference type="Ensembl" id="ENSPREP00000027452.1"/>
    </source>
</evidence>
<dbReference type="Bgee" id="ENSPREG00000018508">
    <property type="expression patterns" value="Expressed in caudal fin and 1 other cell type or tissue"/>
</dbReference>
<feature type="transmembrane region" description="Helical" evidence="1">
    <location>
        <begin position="49"/>
        <end position="66"/>
    </location>
</feature>
<evidence type="ECO:0000313" key="3">
    <source>
        <dbReference type="Proteomes" id="UP000242638"/>
    </source>
</evidence>
<protein>
    <submittedName>
        <fullName evidence="2">Uncharacterized protein</fullName>
    </submittedName>
</protein>
<feature type="transmembrane region" description="Helical" evidence="1">
    <location>
        <begin position="78"/>
        <end position="97"/>
    </location>
</feature>
<dbReference type="GeneTree" id="ENSGT00940000163867"/>
<reference evidence="3" key="1">
    <citation type="submission" date="2013-11" db="EMBL/GenBank/DDBJ databases">
        <title>The genomic landscape of the Guanapo guppy.</title>
        <authorList>
            <person name="Kuenstner A."/>
            <person name="Dreyer C."/>
        </authorList>
    </citation>
    <scope>NUCLEOTIDE SEQUENCE</scope>
    <source>
        <strain evidence="3">Guanapo</strain>
    </source>
</reference>
<dbReference type="Proteomes" id="UP000242638">
    <property type="component" value="Unassembled WGS sequence"/>
</dbReference>
<sequence length="254" mass="29432">VFLFCSQNENRRKSNKNLELHTSPAYIYYLKKSSRGYIMMSLLNRFKTAFGLLLWIVCWADLFYTFYELQEGQSPPPIYFITPLVLGITMLLATFLIQYERLHGVQSSGVLFIFWFLSVLCAIVPFRSKILKASSQVRLRFTSFYFYFGLILLELILCCLNEKPPLFSNVVTDPNPCPETTAGFLSTVTFWWFTSLAIKGYKMPLEAKDLWSLNQRDSSKTMVPKLLKEWEKEQTKVKRYEFKSCGAKGPLSGS</sequence>
<proteinExistence type="predicted"/>
<reference evidence="2" key="2">
    <citation type="submission" date="2025-08" db="UniProtKB">
        <authorList>
            <consortium name="Ensembl"/>
        </authorList>
    </citation>
    <scope>IDENTIFICATION</scope>
    <source>
        <strain evidence="2">Guanapo</strain>
    </source>
</reference>
<feature type="transmembrane region" description="Helical" evidence="1">
    <location>
        <begin position="109"/>
        <end position="127"/>
    </location>
</feature>
<organism evidence="2 3">
    <name type="scientific">Poecilia reticulata</name>
    <name type="common">Guppy</name>
    <name type="synonym">Acanthophacelus reticulatus</name>
    <dbReference type="NCBI Taxonomy" id="8081"/>
    <lineage>
        <taxon>Eukaryota</taxon>
        <taxon>Metazoa</taxon>
        <taxon>Chordata</taxon>
        <taxon>Craniata</taxon>
        <taxon>Vertebrata</taxon>
        <taxon>Euteleostomi</taxon>
        <taxon>Actinopterygii</taxon>
        <taxon>Neopterygii</taxon>
        <taxon>Teleostei</taxon>
        <taxon>Neoteleostei</taxon>
        <taxon>Acanthomorphata</taxon>
        <taxon>Ovalentaria</taxon>
        <taxon>Atherinomorphae</taxon>
        <taxon>Cyprinodontiformes</taxon>
        <taxon>Poeciliidae</taxon>
        <taxon>Poeciliinae</taxon>
        <taxon>Poecilia</taxon>
    </lineage>
</organism>
<dbReference type="STRING" id="8081.ENSPREP00000027452"/>
<dbReference type="AlphaFoldDB" id="A0A3P9PZW8"/>
<evidence type="ECO:0000256" key="1">
    <source>
        <dbReference type="SAM" id="Phobius"/>
    </source>
</evidence>
<reference evidence="2" key="3">
    <citation type="submission" date="2025-09" db="UniProtKB">
        <authorList>
            <consortium name="Ensembl"/>
        </authorList>
    </citation>
    <scope>IDENTIFICATION</scope>
    <source>
        <strain evidence="2">Guanapo</strain>
    </source>
</reference>
<keyword evidence="1" id="KW-0472">Membrane</keyword>
<dbReference type="Ensembl" id="ENSPRET00000027749.1">
    <property type="protein sequence ID" value="ENSPREP00000027452.1"/>
    <property type="gene ID" value="ENSPREG00000018508.1"/>
</dbReference>
<name>A0A3P9PZW8_POERE</name>
<keyword evidence="1" id="KW-0812">Transmembrane</keyword>
<keyword evidence="3" id="KW-1185">Reference proteome</keyword>
<feature type="transmembrane region" description="Helical" evidence="1">
    <location>
        <begin position="139"/>
        <end position="160"/>
    </location>
</feature>
<dbReference type="OMA" id="CYYPLVI"/>
<keyword evidence="1" id="KW-1133">Transmembrane helix</keyword>
<accession>A0A3P9PZW8</accession>